<evidence type="ECO:0000256" key="1">
    <source>
        <dbReference type="SAM" id="MobiDB-lite"/>
    </source>
</evidence>
<feature type="region of interest" description="Disordered" evidence="1">
    <location>
        <begin position="36"/>
        <end position="57"/>
    </location>
</feature>
<reference evidence="2" key="1">
    <citation type="submission" date="2018-05" db="EMBL/GenBank/DDBJ databases">
        <authorList>
            <person name="Lanie J.A."/>
            <person name="Ng W.-L."/>
            <person name="Kazmierczak K.M."/>
            <person name="Andrzejewski T.M."/>
            <person name="Davidsen T.M."/>
            <person name="Wayne K.J."/>
            <person name="Tettelin H."/>
            <person name="Glass J.I."/>
            <person name="Rusch D."/>
            <person name="Podicherti R."/>
            <person name="Tsui H.-C.T."/>
            <person name="Winkler M.E."/>
        </authorList>
    </citation>
    <scope>NUCLEOTIDE SEQUENCE</scope>
</reference>
<gene>
    <name evidence="2" type="ORF">METZ01_LOCUS177945</name>
</gene>
<dbReference type="AlphaFoldDB" id="A0A382CHH6"/>
<organism evidence="2">
    <name type="scientific">marine metagenome</name>
    <dbReference type="NCBI Taxonomy" id="408172"/>
    <lineage>
        <taxon>unclassified sequences</taxon>
        <taxon>metagenomes</taxon>
        <taxon>ecological metagenomes</taxon>
    </lineage>
</organism>
<feature type="compositionally biased region" description="Pro residues" evidence="1">
    <location>
        <begin position="42"/>
        <end position="57"/>
    </location>
</feature>
<sequence length="57" mass="6294">MGREEDAIMEPRETYPVKINVIAKISRQRKIAIGKSAISMPPKVPTPLPPLNPENNG</sequence>
<accession>A0A382CHH6</accession>
<protein>
    <submittedName>
        <fullName evidence="2">Uncharacterized protein</fullName>
    </submittedName>
</protein>
<dbReference type="EMBL" id="UINC01034362">
    <property type="protein sequence ID" value="SVB25091.1"/>
    <property type="molecule type" value="Genomic_DNA"/>
</dbReference>
<evidence type="ECO:0000313" key="2">
    <source>
        <dbReference type="EMBL" id="SVB25091.1"/>
    </source>
</evidence>
<name>A0A382CHH6_9ZZZZ</name>
<proteinExistence type="predicted"/>